<reference evidence="1" key="1">
    <citation type="submission" date="2023-08" db="EMBL/GenBank/DDBJ databases">
        <title>A de novo genome assembly of Solanum verrucosum Schlechtendal, a Mexican diploid species geographically isolated from the other diploid A-genome species in potato relatives.</title>
        <authorList>
            <person name="Hosaka K."/>
        </authorList>
    </citation>
    <scope>NUCLEOTIDE SEQUENCE</scope>
    <source>
        <tissue evidence="1">Young leaves</tissue>
    </source>
</reference>
<accession>A0AAF0QU61</accession>
<protein>
    <submittedName>
        <fullName evidence="1">Uncharacterized protein</fullName>
    </submittedName>
</protein>
<sequence length="79" mass="9313">MLKKQLCLQSYVLIFNGSNDIEPRDVRKKSSVHKVYDIKFDKCEGWEQRNAIRKRIYITVTPQRNSLRNTPQANSTKQS</sequence>
<dbReference type="EMBL" id="CP133615">
    <property type="protein sequence ID" value="WMV27180.1"/>
    <property type="molecule type" value="Genomic_DNA"/>
</dbReference>
<organism evidence="1 2">
    <name type="scientific">Solanum verrucosum</name>
    <dbReference type="NCBI Taxonomy" id="315347"/>
    <lineage>
        <taxon>Eukaryota</taxon>
        <taxon>Viridiplantae</taxon>
        <taxon>Streptophyta</taxon>
        <taxon>Embryophyta</taxon>
        <taxon>Tracheophyta</taxon>
        <taxon>Spermatophyta</taxon>
        <taxon>Magnoliopsida</taxon>
        <taxon>eudicotyledons</taxon>
        <taxon>Gunneridae</taxon>
        <taxon>Pentapetalae</taxon>
        <taxon>asterids</taxon>
        <taxon>lamiids</taxon>
        <taxon>Solanales</taxon>
        <taxon>Solanaceae</taxon>
        <taxon>Solanoideae</taxon>
        <taxon>Solaneae</taxon>
        <taxon>Solanum</taxon>
    </lineage>
</organism>
<evidence type="ECO:0000313" key="1">
    <source>
        <dbReference type="EMBL" id="WMV27180.1"/>
    </source>
</evidence>
<name>A0AAF0QU61_SOLVR</name>
<evidence type="ECO:0000313" key="2">
    <source>
        <dbReference type="Proteomes" id="UP001234989"/>
    </source>
</evidence>
<keyword evidence="2" id="KW-1185">Reference proteome</keyword>
<dbReference type="Proteomes" id="UP001234989">
    <property type="component" value="Chromosome 4"/>
</dbReference>
<gene>
    <name evidence="1" type="ORF">MTR67_020565</name>
</gene>
<proteinExistence type="predicted"/>
<dbReference type="AlphaFoldDB" id="A0AAF0QU61"/>